<evidence type="ECO:0000256" key="6">
    <source>
        <dbReference type="ARBA" id="ARBA00030980"/>
    </source>
</evidence>
<evidence type="ECO:0000256" key="9">
    <source>
        <dbReference type="ARBA" id="ARBA00048679"/>
    </source>
</evidence>
<comment type="catalytic activity">
    <reaction evidence="9">
        <text>L-seryl-[protein] + ATP = O-phospho-L-seryl-[protein] + ADP + H(+)</text>
        <dbReference type="Rhea" id="RHEA:17989"/>
        <dbReference type="Rhea" id="RHEA-COMP:9863"/>
        <dbReference type="Rhea" id="RHEA-COMP:11604"/>
        <dbReference type="ChEBI" id="CHEBI:15378"/>
        <dbReference type="ChEBI" id="CHEBI:29999"/>
        <dbReference type="ChEBI" id="CHEBI:30616"/>
        <dbReference type="ChEBI" id="CHEBI:83421"/>
        <dbReference type="ChEBI" id="CHEBI:456216"/>
        <dbReference type="EC" id="2.7.11.1"/>
    </reaction>
</comment>
<evidence type="ECO:0000313" key="13">
    <source>
        <dbReference type="Proteomes" id="UP001447188"/>
    </source>
</evidence>
<name>A0ABR3GK09_9PEZI</name>
<dbReference type="EMBL" id="JBBBZM010000055">
    <property type="protein sequence ID" value="KAL0636188.1"/>
    <property type="molecule type" value="Genomic_DNA"/>
</dbReference>
<protein>
    <recommendedName>
        <fullName evidence="5">EKC/KEOPS complex subunit BUD32</fullName>
        <ecNumber evidence="3">2.7.11.1</ecNumber>
    </recommendedName>
    <alternativeName>
        <fullName evidence="6 7">Atypical Serine/threonine protein kinase BUD32</fullName>
    </alternativeName>
    <alternativeName>
        <fullName evidence="4">EKC/KEOPS complex subunit bud32</fullName>
    </alternativeName>
</protein>
<comment type="function">
    <text evidence="1">Component of the EKC/KEOPS complex that is required for the formation of a threonylcarbamoyl group on adenosine at position 37 (t(6)A37) in tRNAs that read codons beginning with adenine. The complex is probably involved in the transfer of the threonylcarbamoyl moiety of threonylcarbamoyl-AMP (TC-AMP) to the N6 group of A37. BUD32 has ATPase activity in the context of the EKC/KEOPS complex and likely plays a supporting role to the catalytic subunit KAE1. The EKC/KEOPS complex also promotes both telomere uncapping and telomere elongation. The complex is required for efficient recruitment of transcriptional coactivators.</text>
</comment>
<dbReference type="EC" id="2.7.11.1" evidence="3"/>
<feature type="region of interest" description="Disordered" evidence="10">
    <location>
        <begin position="182"/>
        <end position="262"/>
    </location>
</feature>
<dbReference type="PROSITE" id="PS50011">
    <property type="entry name" value="PROTEIN_KINASE_DOM"/>
    <property type="match status" value="1"/>
</dbReference>
<dbReference type="SUPFAM" id="SSF56112">
    <property type="entry name" value="Protein kinase-like (PK-like)"/>
    <property type="match status" value="1"/>
</dbReference>
<dbReference type="PANTHER" id="PTHR37171:SF1">
    <property type="entry name" value="SERINE_THREONINE-PROTEIN KINASE YRZF-RELATED"/>
    <property type="match status" value="1"/>
</dbReference>
<dbReference type="InterPro" id="IPR000719">
    <property type="entry name" value="Prot_kinase_dom"/>
</dbReference>
<dbReference type="InterPro" id="IPR011009">
    <property type="entry name" value="Kinase-like_dom_sf"/>
</dbReference>
<dbReference type="Proteomes" id="UP001447188">
    <property type="component" value="Unassembled WGS sequence"/>
</dbReference>
<dbReference type="PROSITE" id="PS00109">
    <property type="entry name" value="PROTEIN_KINASE_TYR"/>
    <property type="match status" value="1"/>
</dbReference>
<evidence type="ECO:0000256" key="8">
    <source>
        <dbReference type="ARBA" id="ARBA00047899"/>
    </source>
</evidence>
<evidence type="ECO:0000256" key="7">
    <source>
        <dbReference type="ARBA" id="ARBA00033194"/>
    </source>
</evidence>
<comment type="subunit">
    <text evidence="2">Component of the EKC/KEOPS complex composed of at least BUD32, CGI121, GON7, KAE1 and PCC1; the whole complex dimerizes.</text>
</comment>
<organism evidence="12 13">
    <name type="scientific">Discina gigas</name>
    <dbReference type="NCBI Taxonomy" id="1032678"/>
    <lineage>
        <taxon>Eukaryota</taxon>
        <taxon>Fungi</taxon>
        <taxon>Dikarya</taxon>
        <taxon>Ascomycota</taxon>
        <taxon>Pezizomycotina</taxon>
        <taxon>Pezizomycetes</taxon>
        <taxon>Pezizales</taxon>
        <taxon>Discinaceae</taxon>
        <taxon>Discina</taxon>
    </lineage>
</organism>
<evidence type="ECO:0000256" key="2">
    <source>
        <dbReference type="ARBA" id="ARBA00011534"/>
    </source>
</evidence>
<keyword evidence="13" id="KW-1185">Reference proteome</keyword>
<evidence type="ECO:0000256" key="3">
    <source>
        <dbReference type="ARBA" id="ARBA00012513"/>
    </source>
</evidence>
<comment type="catalytic activity">
    <reaction evidence="8">
        <text>L-threonyl-[protein] + ATP = O-phospho-L-threonyl-[protein] + ADP + H(+)</text>
        <dbReference type="Rhea" id="RHEA:46608"/>
        <dbReference type="Rhea" id="RHEA-COMP:11060"/>
        <dbReference type="Rhea" id="RHEA-COMP:11605"/>
        <dbReference type="ChEBI" id="CHEBI:15378"/>
        <dbReference type="ChEBI" id="CHEBI:30013"/>
        <dbReference type="ChEBI" id="CHEBI:30616"/>
        <dbReference type="ChEBI" id="CHEBI:61977"/>
        <dbReference type="ChEBI" id="CHEBI:456216"/>
        <dbReference type="EC" id="2.7.11.1"/>
    </reaction>
</comment>
<reference evidence="12 13" key="1">
    <citation type="submission" date="2024-02" db="EMBL/GenBank/DDBJ databases">
        <title>Discinaceae phylogenomics.</title>
        <authorList>
            <person name="Dirks A.C."/>
            <person name="James T.Y."/>
        </authorList>
    </citation>
    <scope>NUCLEOTIDE SEQUENCE [LARGE SCALE GENOMIC DNA]</scope>
    <source>
        <strain evidence="12 13">ACD0624</strain>
    </source>
</reference>
<feature type="compositionally biased region" description="Polar residues" evidence="10">
    <location>
        <begin position="239"/>
        <end position="250"/>
    </location>
</feature>
<comment type="caution">
    <text evidence="12">The sequence shown here is derived from an EMBL/GenBank/DDBJ whole genome shotgun (WGS) entry which is preliminary data.</text>
</comment>
<evidence type="ECO:0000259" key="11">
    <source>
        <dbReference type="PROSITE" id="PS50011"/>
    </source>
</evidence>
<evidence type="ECO:0000313" key="12">
    <source>
        <dbReference type="EMBL" id="KAL0636188.1"/>
    </source>
</evidence>
<dbReference type="Gene3D" id="1.10.510.10">
    <property type="entry name" value="Transferase(Phosphotransferase) domain 1"/>
    <property type="match status" value="1"/>
</dbReference>
<evidence type="ECO:0000256" key="5">
    <source>
        <dbReference type="ARBA" id="ARBA00019973"/>
    </source>
</evidence>
<gene>
    <name evidence="12" type="ORF">Q9L58_004863</name>
</gene>
<sequence length="412" mass="46265">MALNDTTPQYDKPTFIPYGVSEEEEVWEALNVNVLRVLSTTIGSNQMPKEVFRRSSAFEKVQGKPDFILIDDTRLILAIEVETKWTLSVDDIVEMHQDNLKDLAEHRDSSVSVIDPIKQIYGYMGHNKLQYGVLSTYERTWFLRRPRDNPGDLFISEAVMNMATNPALLQCLVYIMSLARHNPNSSSPPESPSPPPDDHEPPDEKDDGDSTHHHPKGSLSCSGSGGQGRNRGCAGKRAGSSNTGKRNQCNIGRKQEVAGSGQSEGVLRLEDFGWDSFDYPKYEKEMLTEVKTYMSLEQLQGRTIPELKGAGYTAGGFFAIATEIAGSPIEVEELSDQERNEIVKALSDIHSHGVLHGDIRPENILIERHRDGFKVMFINFAFSKRVSNKEEPKKEMAILKMMLGLRPIIKKW</sequence>
<dbReference type="InterPro" id="IPR052396">
    <property type="entry name" value="Meiotic_Drive_Suppr_Kinase"/>
</dbReference>
<evidence type="ECO:0000256" key="1">
    <source>
        <dbReference type="ARBA" id="ARBA00003747"/>
    </source>
</evidence>
<dbReference type="Pfam" id="PF00069">
    <property type="entry name" value="Pkinase"/>
    <property type="match status" value="1"/>
</dbReference>
<evidence type="ECO:0000256" key="10">
    <source>
        <dbReference type="SAM" id="MobiDB-lite"/>
    </source>
</evidence>
<proteinExistence type="predicted"/>
<feature type="domain" description="Protein kinase" evidence="11">
    <location>
        <begin position="216"/>
        <end position="412"/>
    </location>
</feature>
<accession>A0ABR3GK09</accession>
<dbReference type="PANTHER" id="PTHR37171">
    <property type="entry name" value="SERINE/THREONINE-PROTEIN KINASE YRZF-RELATED"/>
    <property type="match status" value="1"/>
</dbReference>
<dbReference type="InterPro" id="IPR008266">
    <property type="entry name" value="Tyr_kinase_AS"/>
</dbReference>
<evidence type="ECO:0000256" key="4">
    <source>
        <dbReference type="ARBA" id="ARBA00013948"/>
    </source>
</evidence>